<evidence type="ECO:0000256" key="1">
    <source>
        <dbReference type="SAM" id="SignalP"/>
    </source>
</evidence>
<dbReference type="Pfam" id="PF15868">
    <property type="entry name" value="MBF2"/>
    <property type="match status" value="1"/>
</dbReference>
<dbReference type="OrthoDB" id="8192785at2759"/>
<keyword evidence="1" id="KW-0732">Signal</keyword>
<organism evidence="2 3">
    <name type="scientific">Stomoxys calcitrans</name>
    <name type="common">Stable fly</name>
    <name type="synonym">Conops calcitrans</name>
    <dbReference type="NCBI Taxonomy" id="35570"/>
    <lineage>
        <taxon>Eukaryota</taxon>
        <taxon>Metazoa</taxon>
        <taxon>Ecdysozoa</taxon>
        <taxon>Arthropoda</taxon>
        <taxon>Hexapoda</taxon>
        <taxon>Insecta</taxon>
        <taxon>Pterygota</taxon>
        <taxon>Neoptera</taxon>
        <taxon>Endopterygota</taxon>
        <taxon>Diptera</taxon>
        <taxon>Brachycera</taxon>
        <taxon>Muscomorpha</taxon>
        <taxon>Muscoidea</taxon>
        <taxon>Muscidae</taxon>
        <taxon>Stomoxys</taxon>
    </lineage>
</organism>
<reference evidence="2" key="1">
    <citation type="submission" date="2020-05" db="UniProtKB">
        <authorList>
            <consortium name="EnsemblMetazoa"/>
        </authorList>
    </citation>
    <scope>IDENTIFICATION</scope>
    <source>
        <strain evidence="2">USDA</strain>
    </source>
</reference>
<evidence type="ECO:0008006" key="4">
    <source>
        <dbReference type="Google" id="ProtNLM"/>
    </source>
</evidence>
<evidence type="ECO:0000313" key="3">
    <source>
        <dbReference type="Proteomes" id="UP000095300"/>
    </source>
</evidence>
<evidence type="ECO:0000313" key="2">
    <source>
        <dbReference type="EnsemblMetazoa" id="SCAU001489-PA"/>
    </source>
</evidence>
<feature type="chain" id="PRO_5009325389" description="Salivary secreted peptide" evidence="1">
    <location>
        <begin position="24"/>
        <end position="130"/>
    </location>
</feature>
<proteinExistence type="predicted"/>
<sequence>MSPHKYSQLIVASVLALIVGVLAHDVHWGDIGPGNKVVAFERVTRKPNPLKLQFSILTNVKYPPKGHTSIYNLTGIRLVDNGLPNNYGYAVLKSGGPGYPYSTIEIKSQRNKPINMSISYYASALKNRRY</sequence>
<keyword evidence="3" id="KW-1185">Reference proteome</keyword>
<dbReference type="AlphaFoldDB" id="A0A1I8NRV8"/>
<accession>A0A1I8NRV8</accession>
<dbReference type="InterPro" id="IPR031734">
    <property type="entry name" value="MBF2"/>
</dbReference>
<name>A0A1I8NRV8_STOCA</name>
<dbReference type="KEGG" id="scac:106089091"/>
<protein>
    <recommendedName>
        <fullName evidence="4">Salivary secreted peptide</fullName>
    </recommendedName>
</protein>
<dbReference type="EnsemblMetazoa" id="SCAU001489-RA">
    <property type="protein sequence ID" value="SCAU001489-PA"/>
    <property type="gene ID" value="SCAU001489"/>
</dbReference>
<dbReference type="Proteomes" id="UP000095300">
    <property type="component" value="Unassembled WGS sequence"/>
</dbReference>
<gene>
    <name evidence="2" type="primary">106089091</name>
</gene>
<feature type="signal peptide" evidence="1">
    <location>
        <begin position="1"/>
        <end position="23"/>
    </location>
</feature>
<dbReference type="VEuPathDB" id="VectorBase:SCAU001489"/>